<dbReference type="Proteomes" id="UP000683360">
    <property type="component" value="Unassembled WGS sequence"/>
</dbReference>
<evidence type="ECO:0000313" key="1">
    <source>
        <dbReference type="EMBL" id="CAG2248110.1"/>
    </source>
</evidence>
<reference evidence="1" key="1">
    <citation type="submission" date="2021-03" db="EMBL/GenBank/DDBJ databases">
        <authorList>
            <person name="Bekaert M."/>
        </authorList>
    </citation>
    <scope>NUCLEOTIDE SEQUENCE</scope>
</reference>
<dbReference type="AlphaFoldDB" id="A0A8S3UPT8"/>
<dbReference type="Gene3D" id="3.40.50.300">
    <property type="entry name" value="P-loop containing nucleotide triphosphate hydrolases"/>
    <property type="match status" value="1"/>
</dbReference>
<name>A0A8S3UPT8_MYTED</name>
<dbReference type="OrthoDB" id="2285229at2759"/>
<gene>
    <name evidence="1" type="ORF">MEDL_59944</name>
</gene>
<comment type="caution">
    <text evidence="1">The sequence shown here is derived from an EMBL/GenBank/DDBJ whole genome shotgun (WGS) entry which is preliminary data.</text>
</comment>
<protein>
    <submittedName>
        <fullName evidence="1">Uncharacterized protein</fullName>
    </submittedName>
</protein>
<sequence>MLEAENSRFQPGKKTFSPYLRIYPHQNTTFLRYTDHWIKILKFVLENKIDDLRNLLSKFIDDEQTQVNILYDKDTISSFKRSVTDVSSEVKQGIIVEHRCRFQVPFHHGQIIQIQMSASMNRGFLTPSPQILDVTENIKFCIDHFDNPIKTLLRYAKLHTKPKYSSVDDYIRTWIPIVEMESTINAVHNEDTAVINDIPVEFRGRKGRFVLTKGFCDVRDMDFSDDDIAILSAGIIDGIENIKVDCSTNAEHSYRTKSGKIKTKTFSKRRGCDKKVIEIDIVFKLHEESSFPPVKEVTSDDKCSIELILKSKAFRRIESYIKLLGQASELSQTIALGNQIKDLEQDHLRLCRTMNYDVDIPGFPSNNTQQYTAIKKALHSRFSLIQGPPGWVVNKLGDKAPKIVRMYASAYEYLDFPVPGRAIISSRSMRDAKSDVALNKNGMVLHHIIRSNGKPHAAQIQKFDKKFHADNLIIQENEKLPHDQRKPVKTRLQDIYEYKCLLHTATVEELDNYDVIFCTTSLAGNPRLLTATKIKWLKSSLMNVACVLSQRVWFQ</sequence>
<keyword evidence="2" id="KW-1185">Reference proteome</keyword>
<accession>A0A8S3UPT8</accession>
<dbReference type="InterPro" id="IPR027417">
    <property type="entry name" value="P-loop_NTPase"/>
</dbReference>
<organism evidence="1 2">
    <name type="scientific">Mytilus edulis</name>
    <name type="common">Blue mussel</name>
    <dbReference type="NCBI Taxonomy" id="6550"/>
    <lineage>
        <taxon>Eukaryota</taxon>
        <taxon>Metazoa</taxon>
        <taxon>Spiralia</taxon>
        <taxon>Lophotrochozoa</taxon>
        <taxon>Mollusca</taxon>
        <taxon>Bivalvia</taxon>
        <taxon>Autobranchia</taxon>
        <taxon>Pteriomorphia</taxon>
        <taxon>Mytilida</taxon>
        <taxon>Mytiloidea</taxon>
        <taxon>Mytilidae</taxon>
        <taxon>Mytilinae</taxon>
        <taxon>Mytilus</taxon>
    </lineage>
</organism>
<evidence type="ECO:0000313" key="2">
    <source>
        <dbReference type="Proteomes" id="UP000683360"/>
    </source>
</evidence>
<dbReference type="EMBL" id="CAJPWZ010002922">
    <property type="protein sequence ID" value="CAG2248110.1"/>
    <property type="molecule type" value="Genomic_DNA"/>
</dbReference>
<proteinExistence type="predicted"/>